<feature type="transmembrane region" description="Helical" evidence="8">
    <location>
        <begin position="294"/>
        <end position="312"/>
    </location>
</feature>
<keyword evidence="4 8" id="KW-1133">Transmembrane helix</keyword>
<evidence type="ECO:0000256" key="8">
    <source>
        <dbReference type="SAM" id="Phobius"/>
    </source>
</evidence>
<feature type="transmembrane region" description="Helical" evidence="8">
    <location>
        <begin position="352"/>
        <end position="375"/>
    </location>
</feature>
<evidence type="ECO:0000259" key="9">
    <source>
        <dbReference type="Pfam" id="PF13962"/>
    </source>
</evidence>
<sequence>MDMKLLDVSLSGYVDHLHQLVRENPIILNNICLLSAENPLHIASITGHLEFVKEILRLKPEFAKELNQDGLTPMHIAAVNGYVDIVGELASVDCELCRLKGKDMNTPLHLAAIKGRVDIISVLLLACPQNIEDVNVQRETALHLGVKNNQFQAVEVLLYWIREIKREDVLNIKDELSNTVLHIAAWKKQRQVIELLLGFRTMNPSSLEVNATNNSGLTALDVLLIFPSEAGDREITDILCSVGALKAGQLSPESEFQSVGMPTTPEMRSVEQAQNLIEYFKFKKGRDPPSQARSALLVIAVLVATATFHIGVNPPGGFWKDTLTSNQTHGTGNNSMKPHKAGESIMATSNEVAYALIVFFNSVGLSVSLVMINILTCRFPLQVELQICMVTMYSTYNTALTNIAGDNTKLYATLTTSIITSLVPFTVRWARLNSKRIKDMIRRVTSISIL</sequence>
<dbReference type="PROSITE" id="PS50088">
    <property type="entry name" value="ANK_REPEAT"/>
    <property type="match status" value="2"/>
</dbReference>
<evidence type="ECO:0000256" key="7">
    <source>
        <dbReference type="PROSITE-ProRule" id="PRU00023"/>
    </source>
</evidence>
<dbReference type="EMBL" id="JAIWQS010000002">
    <property type="protein sequence ID" value="KAJ8772419.1"/>
    <property type="molecule type" value="Genomic_DNA"/>
</dbReference>
<keyword evidence="5 7" id="KW-0040">ANK repeat</keyword>
<dbReference type="PANTHER" id="PTHR24186">
    <property type="entry name" value="PROTEIN PHOSPHATASE 1 REGULATORY SUBUNIT"/>
    <property type="match status" value="1"/>
</dbReference>
<keyword evidence="6 8" id="KW-0472">Membrane</keyword>
<comment type="caution">
    <text evidence="10">The sequence shown here is derived from an EMBL/GenBank/DDBJ whole genome shotgun (WGS) entry which is preliminary data.</text>
</comment>
<dbReference type="Proteomes" id="UP001159364">
    <property type="component" value="Linkage Group LG02"/>
</dbReference>
<dbReference type="PROSITE" id="PS50297">
    <property type="entry name" value="ANK_REP_REGION"/>
    <property type="match status" value="2"/>
</dbReference>
<gene>
    <name evidence="10" type="ORF">K2173_027596</name>
</gene>
<comment type="subcellular location">
    <subcellularLocation>
        <location evidence="1">Membrane</location>
        <topology evidence="1">Multi-pass membrane protein</topology>
    </subcellularLocation>
</comment>
<dbReference type="PANTHER" id="PTHR24186:SF56">
    <property type="entry name" value="PGG DOMAIN-CONTAINING PROTEIN"/>
    <property type="match status" value="1"/>
</dbReference>
<proteinExistence type="predicted"/>
<evidence type="ECO:0000256" key="5">
    <source>
        <dbReference type="ARBA" id="ARBA00023043"/>
    </source>
</evidence>
<dbReference type="InterPro" id="IPR036770">
    <property type="entry name" value="Ankyrin_rpt-contain_sf"/>
</dbReference>
<dbReference type="SUPFAM" id="SSF48403">
    <property type="entry name" value="Ankyrin repeat"/>
    <property type="match status" value="1"/>
</dbReference>
<keyword evidence="3" id="KW-0677">Repeat</keyword>
<organism evidence="10 11">
    <name type="scientific">Erythroxylum novogranatense</name>
    <dbReference type="NCBI Taxonomy" id="1862640"/>
    <lineage>
        <taxon>Eukaryota</taxon>
        <taxon>Viridiplantae</taxon>
        <taxon>Streptophyta</taxon>
        <taxon>Embryophyta</taxon>
        <taxon>Tracheophyta</taxon>
        <taxon>Spermatophyta</taxon>
        <taxon>Magnoliopsida</taxon>
        <taxon>eudicotyledons</taxon>
        <taxon>Gunneridae</taxon>
        <taxon>Pentapetalae</taxon>
        <taxon>rosids</taxon>
        <taxon>fabids</taxon>
        <taxon>Malpighiales</taxon>
        <taxon>Erythroxylaceae</taxon>
        <taxon>Erythroxylum</taxon>
    </lineage>
</organism>
<feature type="transmembrane region" description="Helical" evidence="8">
    <location>
        <begin position="410"/>
        <end position="430"/>
    </location>
</feature>
<evidence type="ECO:0000256" key="4">
    <source>
        <dbReference type="ARBA" id="ARBA00022989"/>
    </source>
</evidence>
<evidence type="ECO:0000313" key="10">
    <source>
        <dbReference type="EMBL" id="KAJ8772419.1"/>
    </source>
</evidence>
<feature type="repeat" description="ANK" evidence="7">
    <location>
        <begin position="69"/>
        <end position="89"/>
    </location>
</feature>
<evidence type="ECO:0000256" key="2">
    <source>
        <dbReference type="ARBA" id="ARBA00022692"/>
    </source>
</evidence>
<dbReference type="InterPro" id="IPR002110">
    <property type="entry name" value="Ankyrin_rpt"/>
</dbReference>
<evidence type="ECO:0000256" key="1">
    <source>
        <dbReference type="ARBA" id="ARBA00004141"/>
    </source>
</evidence>
<name>A0AAV8U2F9_9ROSI</name>
<dbReference type="Pfam" id="PF12796">
    <property type="entry name" value="Ank_2"/>
    <property type="match status" value="2"/>
</dbReference>
<accession>A0AAV8U2F9</accession>
<dbReference type="InterPro" id="IPR026961">
    <property type="entry name" value="PGG_dom"/>
</dbReference>
<keyword evidence="11" id="KW-1185">Reference proteome</keyword>
<evidence type="ECO:0000256" key="6">
    <source>
        <dbReference type="ARBA" id="ARBA00023136"/>
    </source>
</evidence>
<dbReference type="SMART" id="SM00248">
    <property type="entry name" value="ANK"/>
    <property type="match status" value="5"/>
</dbReference>
<reference evidence="10 11" key="1">
    <citation type="submission" date="2021-09" db="EMBL/GenBank/DDBJ databases">
        <title>Genomic insights and catalytic innovation underlie evolution of tropane alkaloids biosynthesis.</title>
        <authorList>
            <person name="Wang Y.-J."/>
            <person name="Tian T."/>
            <person name="Huang J.-P."/>
            <person name="Huang S.-X."/>
        </authorList>
    </citation>
    <scope>NUCLEOTIDE SEQUENCE [LARGE SCALE GENOMIC DNA]</scope>
    <source>
        <strain evidence="10">KIB-2018</strain>
        <tissue evidence="10">Leaf</tissue>
    </source>
</reference>
<dbReference type="AlphaFoldDB" id="A0AAV8U2F9"/>
<feature type="repeat" description="ANK" evidence="7">
    <location>
        <begin position="103"/>
        <end position="124"/>
    </location>
</feature>
<feature type="domain" description="PGG" evidence="9">
    <location>
        <begin position="291"/>
        <end position="381"/>
    </location>
</feature>
<evidence type="ECO:0000256" key="3">
    <source>
        <dbReference type="ARBA" id="ARBA00022737"/>
    </source>
</evidence>
<dbReference type="GO" id="GO:0005886">
    <property type="term" value="C:plasma membrane"/>
    <property type="evidence" value="ECO:0007669"/>
    <property type="project" value="TreeGrafter"/>
</dbReference>
<protein>
    <recommendedName>
        <fullName evidence="9">PGG domain-containing protein</fullName>
    </recommendedName>
</protein>
<dbReference type="Gene3D" id="1.25.40.20">
    <property type="entry name" value="Ankyrin repeat-containing domain"/>
    <property type="match status" value="1"/>
</dbReference>
<evidence type="ECO:0000313" key="11">
    <source>
        <dbReference type="Proteomes" id="UP001159364"/>
    </source>
</evidence>
<dbReference type="Pfam" id="PF13962">
    <property type="entry name" value="PGG"/>
    <property type="match status" value="1"/>
</dbReference>
<keyword evidence="2 8" id="KW-0812">Transmembrane</keyword>